<proteinExistence type="predicted"/>
<keyword evidence="2" id="KW-1185">Reference proteome</keyword>
<dbReference type="Proteomes" id="UP001062846">
    <property type="component" value="Chromosome 13"/>
</dbReference>
<name>A0ACC0LBQ2_RHOML</name>
<comment type="caution">
    <text evidence="1">The sequence shown here is derived from an EMBL/GenBank/DDBJ whole genome shotgun (WGS) entry which is preliminary data.</text>
</comment>
<organism evidence="1 2">
    <name type="scientific">Rhododendron molle</name>
    <name type="common">Chinese azalea</name>
    <name type="synonym">Azalea mollis</name>
    <dbReference type="NCBI Taxonomy" id="49168"/>
    <lineage>
        <taxon>Eukaryota</taxon>
        <taxon>Viridiplantae</taxon>
        <taxon>Streptophyta</taxon>
        <taxon>Embryophyta</taxon>
        <taxon>Tracheophyta</taxon>
        <taxon>Spermatophyta</taxon>
        <taxon>Magnoliopsida</taxon>
        <taxon>eudicotyledons</taxon>
        <taxon>Gunneridae</taxon>
        <taxon>Pentapetalae</taxon>
        <taxon>asterids</taxon>
        <taxon>Ericales</taxon>
        <taxon>Ericaceae</taxon>
        <taxon>Ericoideae</taxon>
        <taxon>Rhodoreae</taxon>
        <taxon>Rhododendron</taxon>
    </lineage>
</organism>
<reference evidence="1" key="1">
    <citation type="submission" date="2022-02" db="EMBL/GenBank/DDBJ databases">
        <title>Plant Genome Project.</title>
        <authorList>
            <person name="Zhang R.-G."/>
        </authorList>
    </citation>
    <scope>NUCLEOTIDE SEQUENCE</scope>
    <source>
        <strain evidence="1">AT1</strain>
    </source>
</reference>
<dbReference type="EMBL" id="CM046400">
    <property type="protein sequence ID" value="KAI8526151.1"/>
    <property type="molecule type" value="Genomic_DNA"/>
</dbReference>
<sequence length="206" mass="22637">MWLSLGVEGAVWKAKKPKVGVDVEWKRDLADDHVVVSAVVEIFEGGADAAAVVVVHVAAAVCCSISYSCARDKSSFRVRERMARWFCRFVFLRRTHYPNHQVQVVLEEALISSSTHSIRHPNPIIKLIPPPPYPPSPLFQKNNSAETQPKTIRVCPSPSSSALLRNLKSQPQILEDSVSATPESSAKLDSVNGSSKVPISLLFVNI</sequence>
<protein>
    <submittedName>
        <fullName evidence="1">Uncharacterized protein</fullName>
    </submittedName>
</protein>
<accession>A0ACC0LBQ2</accession>
<gene>
    <name evidence="1" type="ORF">RHMOL_Rhmol13G0286700</name>
</gene>
<evidence type="ECO:0000313" key="2">
    <source>
        <dbReference type="Proteomes" id="UP001062846"/>
    </source>
</evidence>
<evidence type="ECO:0000313" key="1">
    <source>
        <dbReference type="EMBL" id="KAI8526151.1"/>
    </source>
</evidence>